<dbReference type="Pfam" id="PF01486">
    <property type="entry name" value="K-box"/>
    <property type="match status" value="1"/>
</dbReference>
<dbReference type="GO" id="GO:0045944">
    <property type="term" value="P:positive regulation of transcription by RNA polymerase II"/>
    <property type="evidence" value="ECO:0007669"/>
    <property type="project" value="InterPro"/>
</dbReference>
<dbReference type="PANTHER" id="PTHR48019">
    <property type="entry name" value="SERUM RESPONSE FACTOR HOMOLOG"/>
    <property type="match status" value="1"/>
</dbReference>
<evidence type="ECO:0000256" key="1">
    <source>
        <dbReference type="ARBA" id="ARBA00004123"/>
    </source>
</evidence>
<dbReference type="SUPFAM" id="SSF55455">
    <property type="entry name" value="SRF-like"/>
    <property type="match status" value="1"/>
</dbReference>
<proteinExistence type="predicted"/>
<keyword evidence="8" id="KW-1185">Reference proteome</keyword>
<evidence type="ECO:0000256" key="4">
    <source>
        <dbReference type="ARBA" id="ARBA00023163"/>
    </source>
</evidence>
<keyword evidence="3" id="KW-0238">DNA-binding</keyword>
<dbReference type="OMA" id="IHIINTR"/>
<dbReference type="Gramene" id="Bra020826.1">
    <property type="protein sequence ID" value="Bra020826.1-P"/>
    <property type="gene ID" value="Bra020826"/>
</dbReference>
<organism evidence="7 8">
    <name type="scientific">Brassica campestris</name>
    <name type="common">Field mustard</name>
    <dbReference type="NCBI Taxonomy" id="3711"/>
    <lineage>
        <taxon>Eukaryota</taxon>
        <taxon>Viridiplantae</taxon>
        <taxon>Streptophyta</taxon>
        <taxon>Embryophyta</taxon>
        <taxon>Tracheophyta</taxon>
        <taxon>Spermatophyta</taxon>
        <taxon>Magnoliopsida</taxon>
        <taxon>eudicotyledons</taxon>
        <taxon>Gunneridae</taxon>
        <taxon>Pentapetalae</taxon>
        <taxon>rosids</taxon>
        <taxon>malvids</taxon>
        <taxon>Brassicales</taxon>
        <taxon>Brassicaceae</taxon>
        <taxon>Brassiceae</taxon>
        <taxon>Brassica</taxon>
    </lineage>
</organism>
<evidence type="ECO:0000256" key="3">
    <source>
        <dbReference type="ARBA" id="ARBA00023125"/>
    </source>
</evidence>
<reference evidence="7 8" key="2">
    <citation type="journal article" date="2018" name="Hortic Res">
        <title>Improved Brassica rapa reference genome by single-molecule sequencing and chromosome conformation capture technologies.</title>
        <authorList>
            <person name="Zhang L."/>
            <person name="Cai X."/>
            <person name="Wu J."/>
            <person name="Liu M."/>
            <person name="Grob S."/>
            <person name="Cheng F."/>
            <person name="Liang J."/>
            <person name="Cai C."/>
            <person name="Liu Z."/>
            <person name="Liu B."/>
            <person name="Wang F."/>
            <person name="Li S."/>
            <person name="Liu F."/>
            <person name="Li X."/>
            <person name="Cheng L."/>
            <person name="Yang W."/>
            <person name="Li M.H."/>
            <person name="Grossniklaus U."/>
            <person name="Zheng H."/>
            <person name="Wang X."/>
        </authorList>
    </citation>
    <scope>NUCLEOTIDE SEQUENCE [LARGE SCALE GENOMIC DNA]</scope>
    <source>
        <strain evidence="7 8">cv. Chiifu-401-42</strain>
    </source>
</reference>
<dbReference type="InterPro" id="IPR033896">
    <property type="entry name" value="MEF2-like_N"/>
</dbReference>
<dbReference type="GO" id="GO:0005634">
    <property type="term" value="C:nucleus"/>
    <property type="evidence" value="ECO:0007669"/>
    <property type="project" value="UniProtKB-SubCell"/>
</dbReference>
<evidence type="ECO:0000256" key="5">
    <source>
        <dbReference type="ARBA" id="ARBA00023242"/>
    </source>
</evidence>
<dbReference type="PROSITE" id="PS00350">
    <property type="entry name" value="MADS_BOX_1"/>
    <property type="match status" value="1"/>
</dbReference>
<feature type="domain" description="MADS-box" evidence="6">
    <location>
        <begin position="1"/>
        <end position="61"/>
    </location>
</feature>
<dbReference type="Gene3D" id="3.40.1810.10">
    <property type="entry name" value="Transcription factor, MADS-box"/>
    <property type="match status" value="1"/>
</dbReference>
<keyword evidence="5" id="KW-0539">Nucleus</keyword>
<keyword evidence="4" id="KW-0804">Transcription</keyword>
<dbReference type="STRING" id="51351.M4DWD2"/>
<keyword evidence="2" id="KW-0805">Transcription regulation</keyword>
<dbReference type="PROSITE" id="PS50066">
    <property type="entry name" value="MADS_BOX_2"/>
    <property type="match status" value="1"/>
</dbReference>
<reference evidence="7 8" key="1">
    <citation type="journal article" date="2011" name="Nat. Genet.">
        <title>The genome of the mesopolyploid crop species Brassica rapa.</title>
        <authorList>
            <consortium name="Brassica rapa Genome Sequencing Project Consortium"/>
            <person name="Wang X."/>
            <person name="Wang H."/>
            <person name="Wang J."/>
            <person name="Sun R."/>
            <person name="Wu J."/>
            <person name="Liu S."/>
            <person name="Bai Y."/>
            <person name="Mun J.H."/>
            <person name="Bancroft I."/>
            <person name="Cheng F."/>
            <person name="Huang S."/>
            <person name="Li X."/>
            <person name="Hua W."/>
            <person name="Wang J."/>
            <person name="Wang X."/>
            <person name="Freeling M."/>
            <person name="Pires J.C."/>
            <person name="Paterson A.H."/>
            <person name="Chalhoub B."/>
            <person name="Wang B."/>
            <person name="Hayward A."/>
            <person name="Sharpe A.G."/>
            <person name="Park B.S."/>
            <person name="Weisshaar B."/>
            <person name="Liu B."/>
            <person name="Li B."/>
            <person name="Liu B."/>
            <person name="Tong C."/>
            <person name="Song C."/>
            <person name="Duran C."/>
            <person name="Peng C."/>
            <person name="Geng C."/>
            <person name="Koh C."/>
            <person name="Lin C."/>
            <person name="Edwards D."/>
            <person name="Mu D."/>
            <person name="Shen D."/>
            <person name="Soumpourou E."/>
            <person name="Li F."/>
            <person name="Fraser F."/>
            <person name="Conant G."/>
            <person name="Lassalle G."/>
            <person name="King G.J."/>
            <person name="Bonnema G."/>
            <person name="Tang H."/>
            <person name="Wang H."/>
            <person name="Belcram H."/>
            <person name="Zhou H."/>
            <person name="Hirakawa H."/>
            <person name="Abe H."/>
            <person name="Guo H."/>
            <person name="Wang H."/>
            <person name="Jin H."/>
            <person name="Parkin I.A."/>
            <person name="Batley J."/>
            <person name="Kim J.S."/>
            <person name="Just J."/>
            <person name="Li J."/>
            <person name="Xu J."/>
            <person name="Deng J."/>
            <person name="Kim J.A."/>
            <person name="Li J."/>
            <person name="Yu J."/>
            <person name="Meng J."/>
            <person name="Wang J."/>
            <person name="Min J."/>
            <person name="Poulain J."/>
            <person name="Wang J."/>
            <person name="Hatakeyama K."/>
            <person name="Wu K."/>
            <person name="Wang L."/>
            <person name="Fang L."/>
            <person name="Trick M."/>
            <person name="Links M.G."/>
            <person name="Zhao M."/>
            <person name="Jin M."/>
            <person name="Ramchiary N."/>
            <person name="Drou N."/>
            <person name="Berkman P.J."/>
            <person name="Cai Q."/>
            <person name="Huang Q."/>
            <person name="Li R."/>
            <person name="Tabata S."/>
            <person name="Cheng S."/>
            <person name="Zhang S."/>
            <person name="Zhang S."/>
            <person name="Huang S."/>
            <person name="Sato S."/>
            <person name="Sun S."/>
            <person name="Kwon S.J."/>
            <person name="Choi S.R."/>
            <person name="Lee T.H."/>
            <person name="Fan W."/>
            <person name="Zhao X."/>
            <person name="Tan X."/>
            <person name="Xu X."/>
            <person name="Wang Y."/>
            <person name="Qiu Y."/>
            <person name="Yin Y."/>
            <person name="Li Y."/>
            <person name="Du Y."/>
            <person name="Liao Y."/>
            <person name="Lim Y."/>
            <person name="Narusaka Y."/>
            <person name="Wang Y."/>
            <person name="Wang Z."/>
            <person name="Li Z."/>
            <person name="Wang Z."/>
            <person name="Xiong Z."/>
            <person name="Zhang Z."/>
        </authorList>
    </citation>
    <scope>NUCLEOTIDE SEQUENCE [LARGE SCALE GENOMIC DNA]</scope>
    <source>
        <strain evidence="7 8">cv. Chiifu-401-42</strain>
    </source>
</reference>
<dbReference type="eggNOG" id="KOG0014">
    <property type="taxonomic scope" value="Eukaryota"/>
</dbReference>
<dbReference type="SMART" id="SM00432">
    <property type="entry name" value="MADS"/>
    <property type="match status" value="1"/>
</dbReference>
<comment type="subcellular location">
    <subcellularLocation>
        <location evidence="1">Nucleus</location>
    </subcellularLocation>
</comment>
<evidence type="ECO:0000256" key="2">
    <source>
        <dbReference type="ARBA" id="ARBA00023015"/>
    </source>
</evidence>
<evidence type="ECO:0000259" key="6">
    <source>
        <dbReference type="PROSITE" id="PS50066"/>
    </source>
</evidence>
<dbReference type="GO" id="GO:0000978">
    <property type="term" value="F:RNA polymerase II cis-regulatory region sequence-specific DNA binding"/>
    <property type="evidence" value="ECO:0000318"/>
    <property type="project" value="GO_Central"/>
</dbReference>
<dbReference type="GO" id="GO:0006357">
    <property type="term" value="P:regulation of transcription by RNA polymerase II"/>
    <property type="evidence" value="ECO:0000318"/>
    <property type="project" value="GO_Central"/>
</dbReference>
<dbReference type="InterPro" id="IPR002100">
    <property type="entry name" value="TF_MADSbox"/>
</dbReference>
<name>M4DWD2_BRACM</name>
<reference evidence="7" key="3">
    <citation type="submission" date="2023-03" db="UniProtKB">
        <authorList>
            <consortium name="EnsemblPlants"/>
        </authorList>
    </citation>
    <scope>IDENTIFICATION</scope>
    <source>
        <strain evidence="7">cv. Chiifu-401-42</strain>
    </source>
</reference>
<dbReference type="PRINTS" id="PR00404">
    <property type="entry name" value="MADSDOMAIN"/>
</dbReference>
<dbReference type="EnsemblPlants" id="Bra020826.1">
    <property type="protein sequence ID" value="Bra020826.1-P"/>
    <property type="gene ID" value="Bra020826"/>
</dbReference>
<dbReference type="AlphaFoldDB" id="M4DWD2"/>
<dbReference type="GO" id="GO:0046983">
    <property type="term" value="F:protein dimerization activity"/>
    <property type="evidence" value="ECO:0007669"/>
    <property type="project" value="InterPro"/>
</dbReference>
<dbReference type="HOGENOM" id="CLU_053053_1_0_1"/>
<accession>M4DWD2</accession>
<evidence type="ECO:0000313" key="8">
    <source>
        <dbReference type="Proteomes" id="UP000011750"/>
    </source>
</evidence>
<protein>
    <recommendedName>
        <fullName evidence="6">MADS-box domain-containing protein</fullName>
    </recommendedName>
</protein>
<dbReference type="InParanoid" id="M4DWD2"/>
<dbReference type="InterPro" id="IPR036879">
    <property type="entry name" value="TF_MADSbox_sf"/>
</dbReference>
<dbReference type="Proteomes" id="UP000011750">
    <property type="component" value="Chromosome A08"/>
</dbReference>
<evidence type="ECO:0000313" key="7">
    <source>
        <dbReference type="EnsemblPlants" id="Bra020826.1-P"/>
    </source>
</evidence>
<dbReference type="CDD" id="cd00265">
    <property type="entry name" value="MADS_MEF2_like"/>
    <property type="match status" value="1"/>
</dbReference>
<dbReference type="GO" id="GO:0000981">
    <property type="term" value="F:DNA-binding transcription factor activity, RNA polymerase II-specific"/>
    <property type="evidence" value="ECO:0000318"/>
    <property type="project" value="GO_Central"/>
</dbReference>
<sequence>MVRGKTEMKRIENATSRQVTFSKRRNGLLKKAFELSVLCDAEVALIIFSPTSKLYEFSSSRKMLGEGIDVCSIEELHQLENQLERGLTRIRAKKLSGMGAIVVASSSSTLTSSEVNTDGNDSMEVETGLFIGPPEPRQSKKIYPQC</sequence>
<dbReference type="InterPro" id="IPR050142">
    <property type="entry name" value="MADS-box/MEF2_TF"/>
</dbReference>
<dbReference type="InterPro" id="IPR002487">
    <property type="entry name" value="TF_Kbox"/>
</dbReference>
<dbReference type="Pfam" id="PF00319">
    <property type="entry name" value="SRF-TF"/>
    <property type="match status" value="1"/>
</dbReference>